<keyword evidence="9" id="KW-0539">Nucleus</keyword>
<accession>A0A7D9J2P1</accession>
<evidence type="ECO:0000256" key="6">
    <source>
        <dbReference type="ARBA" id="ARBA00022741"/>
    </source>
</evidence>
<dbReference type="Pfam" id="PF03919">
    <property type="entry name" value="mRNA_cap_C"/>
    <property type="match status" value="1"/>
</dbReference>
<reference evidence="13" key="1">
    <citation type="submission" date="2020-04" db="EMBL/GenBank/DDBJ databases">
        <authorList>
            <person name="Alioto T."/>
            <person name="Alioto T."/>
            <person name="Gomez Garrido J."/>
        </authorList>
    </citation>
    <scope>NUCLEOTIDE SEQUENCE</scope>
    <source>
        <strain evidence="13">A484AB</strain>
    </source>
</reference>
<comment type="subcellular location">
    <subcellularLocation>
        <location evidence="1">Nucleus</location>
    </subcellularLocation>
</comment>
<keyword evidence="6" id="KW-0547">Nucleotide-binding</keyword>
<keyword evidence="14" id="KW-1185">Reference proteome</keyword>
<evidence type="ECO:0000256" key="10">
    <source>
        <dbReference type="ARBA" id="ARBA00044624"/>
    </source>
</evidence>
<evidence type="ECO:0000256" key="3">
    <source>
        <dbReference type="ARBA" id="ARBA00022664"/>
    </source>
</evidence>
<dbReference type="EMBL" id="CACRXK020010885">
    <property type="protein sequence ID" value="CAB4020292.1"/>
    <property type="molecule type" value="Genomic_DNA"/>
</dbReference>
<evidence type="ECO:0000313" key="13">
    <source>
        <dbReference type="EMBL" id="CAB4020292.1"/>
    </source>
</evidence>
<keyword evidence="5" id="KW-0548">Nucleotidyltransferase</keyword>
<keyword evidence="4" id="KW-0808">Transferase</keyword>
<dbReference type="EC" id="2.7.7.50" evidence="2"/>
<evidence type="ECO:0000256" key="5">
    <source>
        <dbReference type="ARBA" id="ARBA00022695"/>
    </source>
</evidence>
<dbReference type="InterPro" id="IPR001339">
    <property type="entry name" value="mRNA_cap_enzyme_adenylation"/>
</dbReference>
<evidence type="ECO:0000256" key="1">
    <source>
        <dbReference type="ARBA" id="ARBA00004123"/>
    </source>
</evidence>
<dbReference type="SUPFAM" id="SSF56091">
    <property type="entry name" value="DNA ligase/mRNA capping enzyme, catalytic domain"/>
    <property type="match status" value="1"/>
</dbReference>
<evidence type="ECO:0000256" key="9">
    <source>
        <dbReference type="ARBA" id="ARBA00023242"/>
    </source>
</evidence>
<comment type="caution">
    <text evidence="13">The sequence shown here is derived from an EMBL/GenBank/DDBJ whole genome shotgun (WGS) entry which is preliminary data.</text>
</comment>
<feature type="domain" description="mRNA capping enzyme C-terminal" evidence="12">
    <location>
        <begin position="338"/>
        <end position="388"/>
    </location>
</feature>
<dbReference type="Gene3D" id="2.40.50.140">
    <property type="entry name" value="Nucleic acid-binding proteins"/>
    <property type="match status" value="1"/>
</dbReference>
<dbReference type="AlphaFoldDB" id="A0A7D9J2P1"/>
<dbReference type="GO" id="GO:0005524">
    <property type="term" value="F:ATP binding"/>
    <property type="evidence" value="ECO:0007669"/>
    <property type="project" value="InterPro"/>
</dbReference>
<evidence type="ECO:0000256" key="2">
    <source>
        <dbReference type="ARBA" id="ARBA00012475"/>
    </source>
</evidence>
<evidence type="ECO:0000256" key="4">
    <source>
        <dbReference type="ARBA" id="ARBA00022679"/>
    </source>
</evidence>
<evidence type="ECO:0000259" key="11">
    <source>
        <dbReference type="Pfam" id="PF01331"/>
    </source>
</evidence>
<dbReference type="InterPro" id="IPR051029">
    <property type="entry name" value="mRNA_Capping_Enz/RNA_Phosphat"/>
</dbReference>
<dbReference type="PANTHER" id="PTHR10367">
    <property type="entry name" value="MRNA-CAPPING ENZYME"/>
    <property type="match status" value="1"/>
</dbReference>
<proteinExistence type="predicted"/>
<dbReference type="GO" id="GO:0005634">
    <property type="term" value="C:nucleus"/>
    <property type="evidence" value="ECO:0007669"/>
    <property type="project" value="UniProtKB-SubCell"/>
</dbReference>
<dbReference type="Pfam" id="PF01331">
    <property type="entry name" value="mRNA_cap_enzyme"/>
    <property type="match status" value="1"/>
</dbReference>
<keyword evidence="7" id="KW-0506">mRNA capping</keyword>
<name>A0A7D9J2P1_PARCT</name>
<feature type="domain" description="mRNA capping enzyme adenylation" evidence="11">
    <location>
        <begin position="96"/>
        <end position="290"/>
    </location>
</feature>
<sequence length="482" mass="53985">MNFYKKSNVLCTMSAATRMVLGYSLELLDILERPFTKEVHVLPSLNNLSILLTSSVKIKDIFAELLSILKVNQFQFTLPASFVHCYRDVKWVTNPTKYYVTAKADGVRCLLMKIQNGTYLITRKNEIYPCCIANDKLPDNTVLDGELLHSTSISEIHPKISTLLNTSVLLVFDVLAISGDVLWKWPFTVRQASLCRLPISTDIAAVMKQTLASADDDSSADQKLQSFHAEENNLNELVVNCVLKEHKPSTPDEVLKFLGAVPQLPCACDGLIFTPSTAYVFGPDPLLFKWQSQDSAHCDILVQDLKSGKRKCAVDLPLDFRSPSDNTIAHFSNSLNESREVMECQWNQSHKAWDPLFVRQDKSGPNSDETIDHVEKMCQQPYTEEHLIADLTGIKGNVDELEHTTNTTAPSVSHPSVGYSFEELYTKITELVDLGYIEKTLDSGTKLEIFNYSTSVKNPLVSLCRGMVLHPDSKTIVTKPFV</sequence>
<keyword evidence="8" id="KW-0342">GTP-binding</keyword>
<evidence type="ECO:0000256" key="8">
    <source>
        <dbReference type="ARBA" id="ARBA00023134"/>
    </source>
</evidence>
<evidence type="ECO:0000313" key="14">
    <source>
        <dbReference type="Proteomes" id="UP001152795"/>
    </source>
</evidence>
<dbReference type="GO" id="GO:0005525">
    <property type="term" value="F:GTP binding"/>
    <property type="evidence" value="ECO:0007669"/>
    <property type="project" value="UniProtKB-KW"/>
</dbReference>
<dbReference type="InterPro" id="IPR012340">
    <property type="entry name" value="NA-bd_OB-fold"/>
</dbReference>
<gene>
    <name evidence="13" type="ORF">PACLA_8A023301</name>
</gene>
<dbReference type="InterPro" id="IPR013846">
    <property type="entry name" value="mRNA_cap_enzyme_C"/>
</dbReference>
<organism evidence="13 14">
    <name type="scientific">Paramuricea clavata</name>
    <name type="common">Red gorgonian</name>
    <name type="synonym">Violescent sea-whip</name>
    <dbReference type="NCBI Taxonomy" id="317549"/>
    <lineage>
        <taxon>Eukaryota</taxon>
        <taxon>Metazoa</taxon>
        <taxon>Cnidaria</taxon>
        <taxon>Anthozoa</taxon>
        <taxon>Octocorallia</taxon>
        <taxon>Malacalcyonacea</taxon>
        <taxon>Plexauridae</taxon>
        <taxon>Paramuricea</taxon>
    </lineage>
</organism>
<dbReference type="GO" id="GO:0004484">
    <property type="term" value="F:mRNA guanylyltransferase activity"/>
    <property type="evidence" value="ECO:0007669"/>
    <property type="project" value="UniProtKB-EC"/>
</dbReference>
<dbReference type="Proteomes" id="UP001152795">
    <property type="component" value="Unassembled WGS sequence"/>
</dbReference>
<evidence type="ECO:0000259" key="12">
    <source>
        <dbReference type="Pfam" id="PF03919"/>
    </source>
</evidence>
<evidence type="ECO:0000256" key="7">
    <source>
        <dbReference type="ARBA" id="ARBA00023042"/>
    </source>
</evidence>
<keyword evidence="3" id="KW-0507">mRNA processing</keyword>
<protein>
    <recommendedName>
        <fullName evidence="2">mRNA guanylyltransferase</fullName>
        <ecNumber evidence="2">2.7.7.50</ecNumber>
    </recommendedName>
</protein>
<dbReference type="Gene3D" id="3.30.470.30">
    <property type="entry name" value="DNA ligase/mRNA capping enzyme"/>
    <property type="match status" value="1"/>
</dbReference>
<dbReference type="OrthoDB" id="200924at2759"/>
<dbReference type="PANTHER" id="PTHR10367:SF17">
    <property type="entry name" value="MRNA-CAPPING ENZYME"/>
    <property type="match status" value="1"/>
</dbReference>
<comment type="catalytic activity">
    <reaction evidence="10">
        <text>a 5'-end diphospho-ribonucleoside in mRNA + GTP + H(+) = a 5'-end (5'-triphosphoguanosine)-ribonucleoside in mRNA + diphosphate</text>
        <dbReference type="Rhea" id="RHEA:67012"/>
        <dbReference type="Rhea" id="RHEA-COMP:17165"/>
        <dbReference type="Rhea" id="RHEA-COMP:17166"/>
        <dbReference type="ChEBI" id="CHEBI:15378"/>
        <dbReference type="ChEBI" id="CHEBI:33019"/>
        <dbReference type="ChEBI" id="CHEBI:37565"/>
        <dbReference type="ChEBI" id="CHEBI:167616"/>
        <dbReference type="ChEBI" id="CHEBI:167617"/>
        <dbReference type="EC" id="2.7.7.50"/>
    </reaction>
    <physiologicalReaction direction="left-to-right" evidence="10">
        <dbReference type="Rhea" id="RHEA:67013"/>
    </physiologicalReaction>
</comment>
<dbReference type="GO" id="GO:0006370">
    <property type="term" value="P:7-methylguanosine mRNA capping"/>
    <property type="evidence" value="ECO:0007669"/>
    <property type="project" value="UniProtKB-KW"/>
</dbReference>